<proteinExistence type="predicted"/>
<name>A0A382NW31_9ZZZZ</name>
<protein>
    <recommendedName>
        <fullName evidence="2">Outer membrane protein beta-barrel domain-containing protein</fullName>
    </recommendedName>
</protein>
<reference evidence="1" key="1">
    <citation type="submission" date="2018-05" db="EMBL/GenBank/DDBJ databases">
        <authorList>
            <person name="Lanie J.A."/>
            <person name="Ng W.-L."/>
            <person name="Kazmierczak K.M."/>
            <person name="Andrzejewski T.M."/>
            <person name="Davidsen T.M."/>
            <person name="Wayne K.J."/>
            <person name="Tettelin H."/>
            <person name="Glass J.I."/>
            <person name="Rusch D."/>
            <person name="Podicherti R."/>
            <person name="Tsui H.-C.T."/>
            <person name="Winkler M.E."/>
        </authorList>
    </citation>
    <scope>NUCLEOTIDE SEQUENCE</scope>
</reference>
<sequence>MVFSLYAPLAAFSADDPSRARLYIPASTNAEVSGCVTCEIKASGYSARYVFGFGLGLGVASSKATVTGSPAEIGSDYSYDTGPMIDISYTFGSDFTFTLGAGVGSSPTTDVKMSEYVKLEGKSAANSFLGLGYNFGSIEVLLALRSVSASYDMTFGGTPISQVDSTWSTTDIGIGFTF</sequence>
<evidence type="ECO:0008006" key="2">
    <source>
        <dbReference type="Google" id="ProtNLM"/>
    </source>
</evidence>
<gene>
    <name evidence="1" type="ORF">METZ01_LOCUS318120</name>
</gene>
<dbReference type="EMBL" id="UINC01103122">
    <property type="protein sequence ID" value="SVC65266.1"/>
    <property type="molecule type" value="Genomic_DNA"/>
</dbReference>
<accession>A0A382NW31</accession>
<organism evidence="1">
    <name type="scientific">marine metagenome</name>
    <dbReference type="NCBI Taxonomy" id="408172"/>
    <lineage>
        <taxon>unclassified sequences</taxon>
        <taxon>metagenomes</taxon>
        <taxon>ecological metagenomes</taxon>
    </lineage>
</organism>
<dbReference type="AlphaFoldDB" id="A0A382NW31"/>
<evidence type="ECO:0000313" key="1">
    <source>
        <dbReference type="EMBL" id="SVC65266.1"/>
    </source>
</evidence>